<feature type="domain" description="PIR2-like helical" evidence="3">
    <location>
        <begin position="30"/>
        <end position="174"/>
    </location>
</feature>
<feature type="domain" description="DUF3615" evidence="2">
    <location>
        <begin position="555"/>
        <end position="634"/>
    </location>
</feature>
<dbReference type="Pfam" id="PF12274">
    <property type="entry name" value="DUF3615"/>
    <property type="match status" value="1"/>
</dbReference>
<dbReference type="EMBL" id="RWGY01000004">
    <property type="protein sequence ID" value="TVU43926.1"/>
    <property type="molecule type" value="Genomic_DNA"/>
</dbReference>
<dbReference type="PANTHER" id="PTHR33120:SF53">
    <property type="entry name" value="OS03G0697833 PROTEIN"/>
    <property type="match status" value="1"/>
</dbReference>
<organism evidence="4 5">
    <name type="scientific">Eragrostis curvula</name>
    <name type="common">weeping love grass</name>
    <dbReference type="NCBI Taxonomy" id="38414"/>
    <lineage>
        <taxon>Eukaryota</taxon>
        <taxon>Viridiplantae</taxon>
        <taxon>Streptophyta</taxon>
        <taxon>Embryophyta</taxon>
        <taxon>Tracheophyta</taxon>
        <taxon>Spermatophyta</taxon>
        <taxon>Magnoliopsida</taxon>
        <taxon>Liliopsida</taxon>
        <taxon>Poales</taxon>
        <taxon>Poaceae</taxon>
        <taxon>PACMAD clade</taxon>
        <taxon>Chloridoideae</taxon>
        <taxon>Eragrostideae</taxon>
        <taxon>Eragrostidinae</taxon>
        <taxon>Eragrostis</taxon>
    </lineage>
</organism>
<feature type="domain" description="PIR2-like helical" evidence="3">
    <location>
        <begin position="296"/>
        <end position="404"/>
    </location>
</feature>
<dbReference type="PANTHER" id="PTHR33120">
    <property type="entry name" value="EXPRESSED PROTEIN-RELATED"/>
    <property type="match status" value="1"/>
</dbReference>
<keyword evidence="5" id="KW-1185">Reference proteome</keyword>
<dbReference type="Gramene" id="TVU43926">
    <property type="protein sequence ID" value="TVU43926"/>
    <property type="gene ID" value="EJB05_03347"/>
</dbReference>
<evidence type="ECO:0000259" key="2">
    <source>
        <dbReference type="Pfam" id="PF12274"/>
    </source>
</evidence>
<dbReference type="Pfam" id="PF20235">
    <property type="entry name" value="PIR2-like_helical"/>
    <property type="match status" value="2"/>
</dbReference>
<dbReference type="InterPro" id="IPR022059">
    <property type="entry name" value="DUF3615"/>
</dbReference>
<protein>
    <submittedName>
        <fullName evidence="4">Uncharacterized protein</fullName>
    </submittedName>
</protein>
<sequence>MTVAVPGGDLVPGQPRRDADHNKSRLMGIIRSHYEEALRRLPPSLIPRAREVGLCFGFFDPLSNIILNTFFHGVSPDEKEANRQEQRVGGEKRKRSQAGTWSKSTEYMEMKEARLSLEEDEISLISTGDKSIVARSLQGLVTFLTSFFRYLHTRDALFYLAQAGGDLVLAVRIIQEVRSRHAFTTDHPTTKIALACAARAAMCPQPDKLVSSTIAQASRMEELHTLLQQALDPQGSLSNSTVRCISEICLESELHETNPQQRSVFYDDRRFYKLSLPRMCPLGIDHKLCMRRVLLDKIHGFYLEAISHMPTTLLRSRLHRALLMAGHCYGPFDPVNILLNTIWCDIEFPTQLEFEVDMIRMESLAVVELRSLDGLVAFCQAINPYFGTSESDILSALLSCDLILLSHGSGQLGYSAEPVVKCYDAFKSAANAAFHPTPITLAYFAASLPQAAKEMLEPLLKAKRLSPTDVQTISKVLSENHPAGKPVGKVKKLTTQISVRLKKFEAHQRLIRKRVETALQEHAKIKASSFALIFLCCSCALHCSSNNIYGPYFGDEHEYEIHAICGVNSEIPEDGKFGYFNNYHGYPFSHINVWVIRRGLHHADEAPKLLFIECSNDKENMEVAPFLCQISESTEFSGANDSFLY</sequence>
<dbReference type="Proteomes" id="UP000324897">
    <property type="component" value="Chromosome 5"/>
</dbReference>
<evidence type="ECO:0000259" key="3">
    <source>
        <dbReference type="Pfam" id="PF20235"/>
    </source>
</evidence>
<accession>A0A5J9W7I4</accession>
<dbReference type="AlphaFoldDB" id="A0A5J9W7I4"/>
<evidence type="ECO:0000313" key="4">
    <source>
        <dbReference type="EMBL" id="TVU43926.1"/>
    </source>
</evidence>
<feature type="non-terminal residue" evidence="4">
    <location>
        <position position="1"/>
    </location>
</feature>
<feature type="region of interest" description="Disordered" evidence="1">
    <location>
        <begin position="78"/>
        <end position="101"/>
    </location>
</feature>
<name>A0A5J9W7I4_9POAL</name>
<comment type="caution">
    <text evidence="4">The sequence shown here is derived from an EMBL/GenBank/DDBJ whole genome shotgun (WGS) entry which is preliminary data.</text>
</comment>
<gene>
    <name evidence="4" type="ORF">EJB05_03347</name>
</gene>
<proteinExistence type="predicted"/>
<dbReference type="InterPro" id="IPR046527">
    <property type="entry name" value="PIR2-like_helical"/>
</dbReference>
<feature type="compositionally biased region" description="Basic and acidic residues" evidence="1">
    <location>
        <begin position="78"/>
        <end position="91"/>
    </location>
</feature>
<feature type="region of interest" description="Disordered" evidence="1">
    <location>
        <begin position="1"/>
        <end position="23"/>
    </location>
</feature>
<dbReference type="OrthoDB" id="10538049at2759"/>
<reference evidence="4 5" key="1">
    <citation type="journal article" date="2019" name="Sci. Rep.">
        <title>A high-quality genome of Eragrostis curvula grass provides insights into Poaceae evolution and supports new strategies to enhance forage quality.</title>
        <authorList>
            <person name="Carballo J."/>
            <person name="Santos B.A.C.M."/>
            <person name="Zappacosta D."/>
            <person name="Garbus I."/>
            <person name="Selva J.P."/>
            <person name="Gallo C.A."/>
            <person name="Diaz A."/>
            <person name="Albertini E."/>
            <person name="Caccamo M."/>
            <person name="Echenique V."/>
        </authorList>
    </citation>
    <scope>NUCLEOTIDE SEQUENCE [LARGE SCALE GENOMIC DNA]</scope>
    <source>
        <strain evidence="5">cv. Victoria</strain>
        <tissue evidence="4">Leaf</tissue>
    </source>
</reference>
<evidence type="ECO:0000313" key="5">
    <source>
        <dbReference type="Proteomes" id="UP000324897"/>
    </source>
</evidence>
<evidence type="ECO:0000256" key="1">
    <source>
        <dbReference type="SAM" id="MobiDB-lite"/>
    </source>
</evidence>